<dbReference type="SUPFAM" id="SSF82829">
    <property type="entry name" value="MesJ substrate recognition domain-like"/>
    <property type="match status" value="1"/>
</dbReference>
<dbReference type="Pfam" id="PF01171">
    <property type="entry name" value="ATP_bind_3"/>
    <property type="match status" value="1"/>
</dbReference>
<evidence type="ECO:0000256" key="3">
    <source>
        <dbReference type="ARBA" id="ARBA00022598"/>
    </source>
</evidence>
<dbReference type="PANTHER" id="PTHR43033">
    <property type="entry name" value="TRNA(ILE)-LYSIDINE SYNTHASE-RELATED"/>
    <property type="match status" value="1"/>
</dbReference>
<evidence type="ECO:0000256" key="5">
    <source>
        <dbReference type="ARBA" id="ARBA00022741"/>
    </source>
</evidence>
<evidence type="ECO:0000313" key="11">
    <source>
        <dbReference type="Proteomes" id="UP000614272"/>
    </source>
</evidence>
<keyword evidence="11" id="KW-1185">Reference proteome</keyword>
<dbReference type="InterPro" id="IPR012796">
    <property type="entry name" value="Lysidine-tRNA-synth_C"/>
</dbReference>
<dbReference type="PANTHER" id="PTHR43033:SF1">
    <property type="entry name" value="TRNA(ILE)-LYSIDINE SYNTHASE-RELATED"/>
    <property type="match status" value="1"/>
</dbReference>
<protein>
    <recommendedName>
        <fullName evidence="8">tRNA(Ile)-lysidine synthase</fullName>
        <ecNumber evidence="8">6.3.4.19</ecNumber>
    </recommendedName>
    <alternativeName>
        <fullName evidence="8">tRNA(Ile)-2-lysyl-cytidine synthase</fullName>
    </alternativeName>
    <alternativeName>
        <fullName evidence="8">tRNA(Ile)-lysidine synthetase</fullName>
    </alternativeName>
</protein>
<evidence type="ECO:0000256" key="6">
    <source>
        <dbReference type="ARBA" id="ARBA00022840"/>
    </source>
</evidence>
<dbReference type="CDD" id="cd01992">
    <property type="entry name" value="TilS_N"/>
    <property type="match status" value="1"/>
</dbReference>
<dbReference type="Gene3D" id="3.40.50.620">
    <property type="entry name" value="HUPs"/>
    <property type="match status" value="1"/>
</dbReference>
<comment type="function">
    <text evidence="8">Ligates lysine onto the cytidine present at position 34 of the AUA codon-specific tRNA(Ile) that contains the anticodon CAU, in an ATP-dependent manner. Cytidine is converted to lysidine, thus changing the amino acid specificity of the tRNA from methionine to isoleucine.</text>
</comment>
<dbReference type="InterPro" id="IPR014729">
    <property type="entry name" value="Rossmann-like_a/b/a_fold"/>
</dbReference>
<evidence type="ECO:0000256" key="4">
    <source>
        <dbReference type="ARBA" id="ARBA00022694"/>
    </source>
</evidence>
<keyword evidence="5 8" id="KW-0547">Nucleotide-binding</keyword>
<organism evidence="10 11">
    <name type="scientific">Lacimicrobium alkaliphilum</name>
    <dbReference type="NCBI Taxonomy" id="1526571"/>
    <lineage>
        <taxon>Bacteria</taxon>
        <taxon>Pseudomonadati</taxon>
        <taxon>Pseudomonadota</taxon>
        <taxon>Gammaproteobacteria</taxon>
        <taxon>Alteromonadales</taxon>
        <taxon>Alteromonadaceae</taxon>
        <taxon>Lacimicrobium</taxon>
    </lineage>
</organism>
<dbReference type="SUPFAM" id="SSF56037">
    <property type="entry name" value="PheT/TilS domain"/>
    <property type="match status" value="1"/>
</dbReference>
<sequence>MLRESDEEPRQRLFFYPMLYLEFEHCLLTYLTASQPIYVAYSGGMDSHVALHLLARFAARHPEHQAGAVHIHHGLSANADNWLEHCAGVCKTMGIHFVSRRLSISKSKGESLEARARTARYQAIGESIPQGAMVLLGQHQQDQVETLLLQLKRGAGPKGLSAMAEHSRYDGLDYCRPLLQCSLQQLREYASVHRLSWIEDESNQDLTFDRNFLRHQIIPLLEQRWPGVQKTVARSARLCAEQQQLLDLQSQANLELVRGEAGTLSLPALAGFSCQWRKQIIRFWLAEQGAEMPAQTILRRLEEELIAASQDASPCITWGDWQLRRFDQALYLLRGKPAEAPRPVNWNGEAQVILSDDRRLCFHQGPVPPGRGQWTGLRVEPPVSIEFSGWSERFRPAGAKVSKPLKHWMRLWKIPPWQRAQVPLLRHHGILVAALGYGGADEYQPGSGDKHTVWVAMA</sequence>
<keyword evidence="4 8" id="KW-0819">tRNA processing</keyword>
<dbReference type="Pfam" id="PF09179">
    <property type="entry name" value="TilS"/>
    <property type="match status" value="1"/>
</dbReference>
<dbReference type="Proteomes" id="UP000614272">
    <property type="component" value="Unassembled WGS sequence"/>
</dbReference>
<dbReference type="EMBL" id="BMGJ01000003">
    <property type="protein sequence ID" value="GGD56763.1"/>
    <property type="molecule type" value="Genomic_DNA"/>
</dbReference>
<accession>A0ABQ1R701</accession>
<dbReference type="Pfam" id="PF11734">
    <property type="entry name" value="TilS_C"/>
    <property type="match status" value="1"/>
</dbReference>
<proteinExistence type="inferred from homology"/>
<evidence type="ECO:0000259" key="9">
    <source>
        <dbReference type="SMART" id="SM00977"/>
    </source>
</evidence>
<comment type="similarity">
    <text evidence="8">Belongs to the tRNA(Ile)-lysidine synthase family.</text>
</comment>
<keyword evidence="6 8" id="KW-0067">ATP-binding</keyword>
<feature type="domain" description="Lysidine-tRNA(Ile) synthetase C-terminal" evidence="9">
    <location>
        <begin position="385"/>
        <end position="454"/>
    </location>
</feature>
<dbReference type="InterPro" id="IPR012094">
    <property type="entry name" value="tRNA_Ile_lys_synt"/>
</dbReference>
<dbReference type="InterPro" id="IPR012795">
    <property type="entry name" value="tRNA_Ile_lys_synt_N"/>
</dbReference>
<evidence type="ECO:0000256" key="1">
    <source>
        <dbReference type="ARBA" id="ARBA00004496"/>
    </source>
</evidence>
<comment type="subcellular location">
    <subcellularLocation>
        <location evidence="1 8">Cytoplasm</location>
    </subcellularLocation>
</comment>
<dbReference type="SUPFAM" id="SSF52402">
    <property type="entry name" value="Adenine nucleotide alpha hydrolases-like"/>
    <property type="match status" value="1"/>
</dbReference>
<dbReference type="InterPro" id="IPR011063">
    <property type="entry name" value="TilS/TtcA_N"/>
</dbReference>
<evidence type="ECO:0000313" key="10">
    <source>
        <dbReference type="EMBL" id="GGD56763.1"/>
    </source>
</evidence>
<keyword evidence="3 8" id="KW-0436">Ligase</keyword>
<dbReference type="HAMAP" id="MF_01161">
    <property type="entry name" value="tRNA_Ile_lys_synt"/>
    <property type="match status" value="1"/>
</dbReference>
<evidence type="ECO:0000256" key="7">
    <source>
        <dbReference type="ARBA" id="ARBA00048539"/>
    </source>
</evidence>
<dbReference type="EC" id="6.3.4.19" evidence="8"/>
<comment type="caution">
    <text evidence="10">The sequence shown here is derived from an EMBL/GenBank/DDBJ whole genome shotgun (WGS) entry which is preliminary data.</text>
</comment>
<dbReference type="InterPro" id="IPR015262">
    <property type="entry name" value="tRNA_Ile_lys_synt_subst-bd"/>
</dbReference>
<comment type="domain">
    <text evidence="8">The N-terminal region contains the highly conserved SGGXDS motif, predicted to be a P-loop motif involved in ATP binding.</text>
</comment>
<comment type="catalytic activity">
    <reaction evidence="7 8">
        <text>cytidine(34) in tRNA(Ile2) + L-lysine + ATP = lysidine(34) in tRNA(Ile2) + AMP + diphosphate + H(+)</text>
        <dbReference type="Rhea" id="RHEA:43744"/>
        <dbReference type="Rhea" id="RHEA-COMP:10625"/>
        <dbReference type="Rhea" id="RHEA-COMP:10670"/>
        <dbReference type="ChEBI" id="CHEBI:15378"/>
        <dbReference type="ChEBI" id="CHEBI:30616"/>
        <dbReference type="ChEBI" id="CHEBI:32551"/>
        <dbReference type="ChEBI" id="CHEBI:33019"/>
        <dbReference type="ChEBI" id="CHEBI:82748"/>
        <dbReference type="ChEBI" id="CHEBI:83665"/>
        <dbReference type="ChEBI" id="CHEBI:456215"/>
        <dbReference type="EC" id="6.3.4.19"/>
    </reaction>
</comment>
<evidence type="ECO:0000256" key="2">
    <source>
        <dbReference type="ARBA" id="ARBA00022490"/>
    </source>
</evidence>
<feature type="binding site" evidence="8">
    <location>
        <begin position="42"/>
        <end position="47"/>
    </location>
    <ligand>
        <name>ATP</name>
        <dbReference type="ChEBI" id="CHEBI:30616"/>
    </ligand>
</feature>
<keyword evidence="2 8" id="KW-0963">Cytoplasm</keyword>
<gene>
    <name evidence="8 10" type="primary">tilS</name>
    <name evidence="10" type="ORF">GCM10011357_10440</name>
</gene>
<name>A0ABQ1R701_9ALTE</name>
<dbReference type="NCBIfam" id="TIGR02432">
    <property type="entry name" value="lysidine_TilS_N"/>
    <property type="match status" value="1"/>
</dbReference>
<dbReference type="NCBIfam" id="TIGR02433">
    <property type="entry name" value="lysidine_TilS_C"/>
    <property type="match status" value="1"/>
</dbReference>
<evidence type="ECO:0000256" key="8">
    <source>
        <dbReference type="HAMAP-Rule" id="MF_01161"/>
    </source>
</evidence>
<dbReference type="Gene3D" id="1.20.59.20">
    <property type="match status" value="1"/>
</dbReference>
<dbReference type="SMART" id="SM00977">
    <property type="entry name" value="TilS_C"/>
    <property type="match status" value="1"/>
</dbReference>
<reference evidence="11" key="1">
    <citation type="journal article" date="2019" name="Int. J. Syst. Evol. Microbiol.">
        <title>The Global Catalogue of Microorganisms (GCM) 10K type strain sequencing project: providing services to taxonomists for standard genome sequencing and annotation.</title>
        <authorList>
            <consortium name="The Broad Institute Genomics Platform"/>
            <consortium name="The Broad Institute Genome Sequencing Center for Infectious Disease"/>
            <person name="Wu L."/>
            <person name="Ma J."/>
        </authorList>
    </citation>
    <scope>NUCLEOTIDE SEQUENCE [LARGE SCALE GENOMIC DNA]</scope>
    <source>
        <strain evidence="11">CGMCC 1.12923</strain>
    </source>
</reference>